<gene>
    <name evidence="2" type="ORF">Rumeso_03377</name>
</gene>
<accession>A0A017HMS3</accession>
<sequence length="63" mass="6514">MAAPIHPIGALLQPGAPRLGPGLAAMRALRPSPGAPPDRSTVSGPLTRPRGSGTRRDLDQERP</sequence>
<evidence type="ECO:0000313" key="2">
    <source>
        <dbReference type="EMBL" id="EYD75049.1"/>
    </source>
</evidence>
<keyword evidence="3" id="KW-1185">Reference proteome</keyword>
<evidence type="ECO:0000256" key="1">
    <source>
        <dbReference type="SAM" id="MobiDB-lite"/>
    </source>
</evidence>
<dbReference type="HOGENOM" id="CLU_2883162_0_0_5"/>
<organism evidence="2 3">
    <name type="scientific">Rubellimicrobium mesophilum DSM 19309</name>
    <dbReference type="NCBI Taxonomy" id="442562"/>
    <lineage>
        <taxon>Bacteria</taxon>
        <taxon>Pseudomonadati</taxon>
        <taxon>Pseudomonadota</taxon>
        <taxon>Alphaproteobacteria</taxon>
        <taxon>Rhodobacterales</taxon>
        <taxon>Roseobacteraceae</taxon>
        <taxon>Rubellimicrobium</taxon>
    </lineage>
</organism>
<feature type="compositionally biased region" description="Basic and acidic residues" evidence="1">
    <location>
        <begin position="54"/>
        <end position="63"/>
    </location>
</feature>
<dbReference type="EMBL" id="AOSK01000094">
    <property type="protein sequence ID" value="EYD75049.1"/>
    <property type="molecule type" value="Genomic_DNA"/>
</dbReference>
<comment type="caution">
    <text evidence="2">The sequence shown here is derived from an EMBL/GenBank/DDBJ whole genome shotgun (WGS) entry which is preliminary data.</text>
</comment>
<protein>
    <submittedName>
        <fullName evidence="2">Uncharacterized protein</fullName>
    </submittedName>
</protein>
<evidence type="ECO:0000313" key="3">
    <source>
        <dbReference type="Proteomes" id="UP000019666"/>
    </source>
</evidence>
<name>A0A017HMS3_9RHOB</name>
<reference evidence="2 3" key="1">
    <citation type="submission" date="2013-02" db="EMBL/GenBank/DDBJ databases">
        <authorList>
            <person name="Fiebig A."/>
            <person name="Goeker M."/>
            <person name="Klenk H.-P.P."/>
        </authorList>
    </citation>
    <scope>NUCLEOTIDE SEQUENCE [LARGE SCALE GENOMIC DNA]</scope>
    <source>
        <strain evidence="2 3">DSM 19309</strain>
    </source>
</reference>
<dbReference type="AlphaFoldDB" id="A0A017HMS3"/>
<dbReference type="STRING" id="442562.Rumeso_03377"/>
<proteinExistence type="predicted"/>
<dbReference type="Proteomes" id="UP000019666">
    <property type="component" value="Unassembled WGS sequence"/>
</dbReference>
<feature type="region of interest" description="Disordered" evidence="1">
    <location>
        <begin position="1"/>
        <end position="63"/>
    </location>
</feature>